<evidence type="ECO:0000313" key="1">
    <source>
        <dbReference type="EMBL" id="MPC60708.1"/>
    </source>
</evidence>
<evidence type="ECO:0000313" key="2">
    <source>
        <dbReference type="Proteomes" id="UP000324222"/>
    </source>
</evidence>
<sequence length="239" mass="25885">MNASSVAVAFGVLHMKSTSLLRQLFRACRMQSKINTRCITPPQRRDHPGAPPSAGTVFKQHNFLLLRCRVLCREGVGHIVYKVLSDVLPERCSVAGPPPARHTPTTSPGVVRSCVKMYRRPLNDAFLRSLHIHLPRVLPVLELAALSYATAKTTTFFCSFACASWESVLAGCGSCPCSTGRHSVTTTTTTTTTPLLLYITNTTNTTIITITILTSFLFITSITTSSSPPSPPPPPPPLP</sequence>
<dbReference type="AlphaFoldDB" id="A0A5B7GUT6"/>
<dbReference type="Proteomes" id="UP000324222">
    <property type="component" value="Unassembled WGS sequence"/>
</dbReference>
<gene>
    <name evidence="1" type="ORF">E2C01_054764</name>
</gene>
<comment type="caution">
    <text evidence="1">The sequence shown here is derived from an EMBL/GenBank/DDBJ whole genome shotgun (WGS) entry which is preliminary data.</text>
</comment>
<reference evidence="1 2" key="1">
    <citation type="submission" date="2019-05" db="EMBL/GenBank/DDBJ databases">
        <title>Another draft genome of Portunus trituberculatus and its Hox gene families provides insights of decapod evolution.</title>
        <authorList>
            <person name="Jeong J.-H."/>
            <person name="Song I."/>
            <person name="Kim S."/>
            <person name="Choi T."/>
            <person name="Kim D."/>
            <person name="Ryu S."/>
            <person name="Kim W."/>
        </authorList>
    </citation>
    <scope>NUCLEOTIDE SEQUENCE [LARGE SCALE GENOMIC DNA]</scope>
    <source>
        <tissue evidence="1">Muscle</tissue>
    </source>
</reference>
<proteinExistence type="predicted"/>
<keyword evidence="2" id="KW-1185">Reference proteome</keyword>
<organism evidence="1 2">
    <name type="scientific">Portunus trituberculatus</name>
    <name type="common">Swimming crab</name>
    <name type="synonym">Neptunus trituberculatus</name>
    <dbReference type="NCBI Taxonomy" id="210409"/>
    <lineage>
        <taxon>Eukaryota</taxon>
        <taxon>Metazoa</taxon>
        <taxon>Ecdysozoa</taxon>
        <taxon>Arthropoda</taxon>
        <taxon>Crustacea</taxon>
        <taxon>Multicrustacea</taxon>
        <taxon>Malacostraca</taxon>
        <taxon>Eumalacostraca</taxon>
        <taxon>Eucarida</taxon>
        <taxon>Decapoda</taxon>
        <taxon>Pleocyemata</taxon>
        <taxon>Brachyura</taxon>
        <taxon>Eubrachyura</taxon>
        <taxon>Portunoidea</taxon>
        <taxon>Portunidae</taxon>
        <taxon>Portuninae</taxon>
        <taxon>Portunus</taxon>
    </lineage>
</organism>
<accession>A0A5B7GUT6</accession>
<dbReference type="EMBL" id="VSRR010017811">
    <property type="protein sequence ID" value="MPC60708.1"/>
    <property type="molecule type" value="Genomic_DNA"/>
</dbReference>
<protein>
    <submittedName>
        <fullName evidence="1">Uncharacterized protein</fullName>
    </submittedName>
</protein>
<name>A0A5B7GUT6_PORTR</name>